<organism evidence="1 2">
    <name type="scientific">Pleomorphomonas carboxyditropha</name>
    <dbReference type="NCBI Taxonomy" id="2023338"/>
    <lineage>
        <taxon>Bacteria</taxon>
        <taxon>Pseudomonadati</taxon>
        <taxon>Pseudomonadota</taxon>
        <taxon>Alphaproteobacteria</taxon>
        <taxon>Hyphomicrobiales</taxon>
        <taxon>Pleomorphomonadaceae</taxon>
        <taxon>Pleomorphomonas</taxon>
    </lineage>
</organism>
<dbReference type="Proteomes" id="UP000231070">
    <property type="component" value="Unassembled WGS sequence"/>
</dbReference>
<dbReference type="RefSeq" id="WP_100079527.1">
    <property type="nucleotide sequence ID" value="NZ_NQVN01000002.1"/>
</dbReference>
<gene>
    <name evidence="1" type="ORF">CJ014_05480</name>
</gene>
<comment type="caution">
    <text evidence="1">The sequence shown here is derived from an EMBL/GenBank/DDBJ whole genome shotgun (WGS) entry which is preliminary data.</text>
</comment>
<reference evidence="1 2" key="1">
    <citation type="submission" date="2017-08" db="EMBL/GenBank/DDBJ databases">
        <title>Pleomorphomonas carboxidotrophicus sp. nov., a new mesophilic hydrogenogenic carboxidotroph.</title>
        <authorList>
            <person name="Esquivel-Elizondo S."/>
            <person name="Krajmalnik-Brown R."/>
            <person name="Maldonado J."/>
        </authorList>
    </citation>
    <scope>NUCLEOTIDE SEQUENCE [LARGE SCALE GENOMIC DNA]</scope>
    <source>
        <strain evidence="1 2">SVCO-16</strain>
    </source>
</reference>
<dbReference type="AlphaFoldDB" id="A0A2G9WZU5"/>
<dbReference type="EMBL" id="NQVN01000002">
    <property type="protein sequence ID" value="PIP00190.1"/>
    <property type="molecule type" value="Genomic_DNA"/>
</dbReference>
<sequence length="64" mass="7301">MPLEAAEFGIETIERPVGDPARIDVGSSQAFCDKYGNEPTASLCRHFGRRLKSLRKLMPYKFIW</sequence>
<accession>A0A2G9WZU5</accession>
<evidence type="ECO:0000313" key="1">
    <source>
        <dbReference type="EMBL" id="PIP00190.1"/>
    </source>
</evidence>
<evidence type="ECO:0000313" key="2">
    <source>
        <dbReference type="Proteomes" id="UP000231070"/>
    </source>
</evidence>
<name>A0A2G9WZU5_9HYPH</name>
<protein>
    <submittedName>
        <fullName evidence="1">Uncharacterized protein</fullName>
    </submittedName>
</protein>
<proteinExistence type="predicted"/>
<keyword evidence="2" id="KW-1185">Reference proteome</keyword>